<dbReference type="InterPro" id="IPR050113">
    <property type="entry name" value="Ub_conjugating_enzyme"/>
</dbReference>
<evidence type="ECO:0000256" key="2">
    <source>
        <dbReference type="ARBA" id="ARBA00009219"/>
    </source>
</evidence>
<organism evidence="19 20">
    <name type="scientific">Talaromyces islandicus</name>
    <name type="common">Penicillium islandicum</name>
    <dbReference type="NCBI Taxonomy" id="28573"/>
    <lineage>
        <taxon>Eukaryota</taxon>
        <taxon>Fungi</taxon>
        <taxon>Dikarya</taxon>
        <taxon>Ascomycota</taxon>
        <taxon>Pezizomycotina</taxon>
        <taxon>Eurotiomycetes</taxon>
        <taxon>Eurotiomycetidae</taxon>
        <taxon>Eurotiales</taxon>
        <taxon>Trichocomaceae</taxon>
        <taxon>Talaromyces</taxon>
        <taxon>Talaromyces sect. Islandici</taxon>
    </lineage>
</organism>
<dbReference type="SMART" id="SM00212">
    <property type="entry name" value="UBCc"/>
    <property type="match status" value="1"/>
</dbReference>
<dbReference type="InterPro" id="IPR000608">
    <property type="entry name" value="UBC"/>
</dbReference>
<dbReference type="InterPro" id="IPR036291">
    <property type="entry name" value="NAD(P)-bd_dom_sf"/>
</dbReference>
<evidence type="ECO:0000256" key="13">
    <source>
        <dbReference type="ARBA" id="ARBA00067985"/>
    </source>
</evidence>
<evidence type="ECO:0000256" key="12">
    <source>
        <dbReference type="ARBA" id="ARBA00067470"/>
    </source>
</evidence>
<evidence type="ECO:0000259" key="18">
    <source>
        <dbReference type="PROSITE" id="PS50127"/>
    </source>
</evidence>
<dbReference type="PROSITE" id="PS50127">
    <property type="entry name" value="UBC_2"/>
    <property type="match status" value="2"/>
</dbReference>
<evidence type="ECO:0000256" key="9">
    <source>
        <dbReference type="ARBA" id="ARBA00023098"/>
    </source>
</evidence>
<evidence type="ECO:0000256" key="16">
    <source>
        <dbReference type="ARBA" id="ARBA00081452"/>
    </source>
</evidence>
<evidence type="ECO:0000256" key="17">
    <source>
        <dbReference type="ARBA" id="ARBA00082106"/>
    </source>
</evidence>
<evidence type="ECO:0000313" key="19">
    <source>
        <dbReference type="EMBL" id="CRG91757.1"/>
    </source>
</evidence>
<feature type="domain" description="UBC core" evidence="18">
    <location>
        <begin position="4"/>
        <end position="164"/>
    </location>
</feature>
<dbReference type="EMBL" id="CVMT01000010">
    <property type="protein sequence ID" value="CRG91757.1"/>
    <property type="molecule type" value="Genomic_DNA"/>
</dbReference>
<evidence type="ECO:0000256" key="6">
    <source>
        <dbReference type="ARBA" id="ARBA00022955"/>
    </source>
</evidence>
<keyword evidence="6" id="KW-0752">Steroid biosynthesis</keyword>
<keyword evidence="20" id="KW-1185">Reference proteome</keyword>
<keyword evidence="3" id="KW-0444">Lipid biosynthesis</keyword>
<evidence type="ECO:0000256" key="7">
    <source>
        <dbReference type="ARBA" id="ARBA00023002"/>
    </source>
</evidence>
<evidence type="ECO:0000313" key="20">
    <source>
        <dbReference type="Proteomes" id="UP000054383"/>
    </source>
</evidence>
<dbReference type="Pfam" id="PF01073">
    <property type="entry name" value="3Beta_HSD"/>
    <property type="match status" value="1"/>
</dbReference>
<dbReference type="Pfam" id="PF00179">
    <property type="entry name" value="UQ_con"/>
    <property type="match status" value="2"/>
</dbReference>
<proteinExistence type="inferred from homology"/>
<reference evidence="19 20" key="1">
    <citation type="submission" date="2015-04" db="EMBL/GenBank/DDBJ databases">
        <authorList>
            <person name="Syromyatnikov M.Y."/>
            <person name="Popov V.N."/>
        </authorList>
    </citation>
    <scope>NUCLEOTIDE SEQUENCE [LARGE SCALE GENOMIC DNA]</scope>
    <source>
        <strain evidence="19">WF-38-12</strain>
    </source>
</reference>
<evidence type="ECO:0000256" key="3">
    <source>
        <dbReference type="ARBA" id="ARBA00022516"/>
    </source>
</evidence>
<dbReference type="CDD" id="cd23809">
    <property type="entry name" value="UBCc_UBE2Z"/>
    <property type="match status" value="1"/>
</dbReference>
<protein>
    <recommendedName>
        <fullName evidence="13">Sterol-4-alpha-carboxylate 3-dehydrogenase ERG26, decarboxylating</fullName>
    </recommendedName>
    <alternativeName>
        <fullName evidence="16 17">C-3 Sterol dehydrogenase ERG26</fullName>
    </alternativeName>
    <alternativeName>
        <fullName evidence="14 15">C-4 decarboxylase ERG26</fullName>
    </alternativeName>
    <alternativeName>
        <fullName evidence="12">Sterol-4-alpha-carboxylate 3-dehydrogenase erg26, decarboxylating</fullName>
    </alternativeName>
</protein>
<evidence type="ECO:0000256" key="14">
    <source>
        <dbReference type="ARBA" id="ARBA00081267"/>
    </source>
</evidence>
<keyword evidence="4" id="KW-0833">Ubl conjugation pathway</keyword>
<dbReference type="STRING" id="28573.A0A0U1M850"/>
<evidence type="ECO:0000256" key="4">
    <source>
        <dbReference type="ARBA" id="ARBA00022786"/>
    </source>
</evidence>
<comment type="subcellular location">
    <subcellularLocation>
        <location evidence="1">Endoplasmic reticulum membrane</location>
        <topology evidence="1">Peripheral membrane protein</topology>
    </subcellularLocation>
</comment>
<dbReference type="SUPFAM" id="SSF54495">
    <property type="entry name" value="UBC-like"/>
    <property type="match status" value="2"/>
</dbReference>
<comment type="subunit">
    <text evidence="11">Heterotetramer of ERG25, ERG26, ERG27 and ERG28. ERG28 acts as a scaffold to tether ERG27 and other 4,4-demethylation-related enzymes, forming a demethylation enzyme complex, in the endoplasmic reticulum.</text>
</comment>
<evidence type="ECO:0000256" key="8">
    <source>
        <dbReference type="ARBA" id="ARBA00023027"/>
    </source>
</evidence>
<keyword evidence="10" id="KW-0472">Membrane</keyword>
<evidence type="ECO:0000256" key="11">
    <source>
        <dbReference type="ARBA" id="ARBA00046995"/>
    </source>
</evidence>
<keyword evidence="7" id="KW-0560">Oxidoreductase</keyword>
<evidence type="ECO:0000256" key="10">
    <source>
        <dbReference type="ARBA" id="ARBA00023136"/>
    </source>
</evidence>
<dbReference type="GO" id="GO:0006696">
    <property type="term" value="P:ergosterol biosynthetic process"/>
    <property type="evidence" value="ECO:0007669"/>
    <property type="project" value="UniProtKB-ARBA"/>
</dbReference>
<dbReference type="SUPFAM" id="SSF51735">
    <property type="entry name" value="NAD(P)-binding Rossmann-fold domains"/>
    <property type="match status" value="1"/>
</dbReference>
<dbReference type="Proteomes" id="UP000054383">
    <property type="component" value="Unassembled WGS sequence"/>
</dbReference>
<dbReference type="GO" id="GO:0005789">
    <property type="term" value="C:endoplasmic reticulum membrane"/>
    <property type="evidence" value="ECO:0007669"/>
    <property type="project" value="UniProtKB-SubCell"/>
</dbReference>
<dbReference type="PANTHER" id="PTHR24067">
    <property type="entry name" value="UBIQUITIN-CONJUGATING ENZYME E2"/>
    <property type="match status" value="1"/>
</dbReference>
<dbReference type="AlphaFoldDB" id="A0A0U1M850"/>
<evidence type="ECO:0000256" key="1">
    <source>
        <dbReference type="ARBA" id="ARBA00004406"/>
    </source>
</evidence>
<comment type="similarity">
    <text evidence="2">Belongs to the 3-beta-HSD family.</text>
</comment>
<accession>A0A0U1M850</accession>
<gene>
    <name evidence="19" type="ORF">PISL3812_08809</name>
</gene>
<dbReference type="Gene3D" id="3.40.50.720">
    <property type="entry name" value="NAD(P)-binding Rossmann-like Domain"/>
    <property type="match status" value="1"/>
</dbReference>
<keyword evidence="9" id="KW-0443">Lipid metabolism</keyword>
<dbReference type="InterPro" id="IPR002225">
    <property type="entry name" value="3Beta_OHSteriod_DH/Estase"/>
</dbReference>
<name>A0A0U1M850_TALIS</name>
<dbReference type="OrthoDB" id="10058185at2759"/>
<sequence length="859" mass="96587">MSDQAILRITRELRQIQRGADLSLGVAYHESDIRNVKALIVGPPGTPYEFGFFEFSIKFPKDYPGSPPKVTALTTNSGRCRFNPNIYAGGKVCLSILGTWRGERGEEWSSAQGLESVLISIQSLMSANPYENEPGFEDAKGPDDQKAMAQYVAKIQHETLRLAVIQPLEGALGIQKDGSVIPPEDTTVDNEDEEDTFAYDDEKYIFEPFGDLCKRRFLWYYESYLHTIDTAAQKVEKDQQFELMAFEHTDNTMTGKFDYPGLRKRLEFVKETLADETQRWAIQGLASQKNESRIATSLKRQHEQIIEDLSSRKSFTANLSLVDDNPFVWAITYFGRPMTHLDGGVFQIKMHLSPRFPDEQPRVFVETPIFHHRVSKDGVLCYFPSREDELKYHIDAIVLALEEESPPFDPRTTVNLEAMKLFWGTPEEKKKYNRALRRAVERSTDFPMADKKPVMELGTVLVVGGCGFLGWNIVDQLLNFPSETDPSAALPKVTDDPRFEYPSLKSRYPHYVAKVHVVDLRTTSNRLPGAQYHEGDLTSVSSMLEVFKKVQPDVVIHTASPAPLGSTNELLRKVNVDGTKTLVEVAGGVHGDWGKKCKAFVYTSSSSVVHDTRSDLVNVNEEWPYIRGSLQGEYYSETKGLAEEIVLNANKNNPSGMLTCAIRPAGIVGEKDTTVSYKMLEHGRDASNLALRFQLGENDNLFDFTYVGNIAYGHTLAAISLLATAARYEAGQAAPLDYERVDGEAFNITNDQPLYFWDFAHALWALMDRPIEPSEVWALPEGFLHIIGGLTEGIFALLGKTPRLTRRAVRYSCMTRYYSCQKAKQRLGYLPLVDMQEAIARTVSFWNAAAAADKSKKAQ</sequence>
<keyword evidence="5" id="KW-0256">Endoplasmic reticulum</keyword>
<dbReference type="Gene3D" id="3.10.110.10">
    <property type="entry name" value="Ubiquitin Conjugating Enzyme"/>
    <property type="match status" value="2"/>
</dbReference>
<evidence type="ECO:0000256" key="15">
    <source>
        <dbReference type="ARBA" id="ARBA00081397"/>
    </source>
</evidence>
<dbReference type="InterPro" id="IPR016135">
    <property type="entry name" value="UBQ-conjugating_enzyme/RWD"/>
</dbReference>
<feature type="domain" description="UBC core" evidence="18">
    <location>
        <begin position="296"/>
        <end position="445"/>
    </location>
</feature>
<dbReference type="FunFam" id="3.40.50.720:FF:000346">
    <property type="entry name" value="C-3 sterol dehydrogenase/C-4 decarboxylase"/>
    <property type="match status" value="1"/>
</dbReference>
<dbReference type="OMA" id="QFELMAF"/>
<dbReference type="GO" id="GO:0000252">
    <property type="term" value="F:3-beta-hydroxysteroid dehydrogenase [NAD(P)+]/C4-decarboxylase activity"/>
    <property type="evidence" value="ECO:0007669"/>
    <property type="project" value="UniProtKB-ARBA"/>
</dbReference>
<dbReference type="CDD" id="cd00195">
    <property type="entry name" value="UBCc_UEV"/>
    <property type="match status" value="1"/>
</dbReference>
<keyword evidence="8" id="KW-0520">NAD</keyword>
<evidence type="ECO:0000256" key="5">
    <source>
        <dbReference type="ARBA" id="ARBA00022824"/>
    </source>
</evidence>